<keyword evidence="1" id="KW-0175">Coiled coil</keyword>
<dbReference type="GO" id="GO:0004713">
    <property type="term" value="F:protein tyrosine kinase activity"/>
    <property type="evidence" value="ECO:0007669"/>
    <property type="project" value="TreeGrafter"/>
</dbReference>
<evidence type="ECO:0000313" key="4">
    <source>
        <dbReference type="Proteomes" id="UP000037660"/>
    </source>
</evidence>
<keyword evidence="2" id="KW-0812">Transmembrane</keyword>
<dbReference type="InterPro" id="IPR050445">
    <property type="entry name" value="Bact_polysacc_biosynth/exp"/>
</dbReference>
<protein>
    <submittedName>
        <fullName evidence="3">Capsular polysaccharide export system inner membrane protein KpsE</fullName>
    </submittedName>
</protein>
<gene>
    <name evidence="3" type="ORF">ISF6_0743</name>
</gene>
<dbReference type="RefSeq" id="WP_082368060.1">
    <property type="nucleotide sequence ID" value="NZ_JBFBPI010000014.1"/>
</dbReference>
<feature type="transmembrane region" description="Helical" evidence="2">
    <location>
        <begin position="375"/>
        <end position="397"/>
    </location>
</feature>
<dbReference type="EMBL" id="BBYR01000014">
    <property type="protein sequence ID" value="GAP35172.1"/>
    <property type="molecule type" value="Genomic_DNA"/>
</dbReference>
<sequence>MLVPESELGGKVGKFTGPLPKGAPAKPPGVVWADVVPKQARILFDGVFLLCVVVPTLLAIAYYGFTASDVYTSEARFVVRTPQRSQPTTAIGALLQGSGFSRAQDDSFTVHDYITSRDALKVLDAKLGVRKSYADPSHDFLSRFPQPWSDDSFESFYKFYQDKVSVTYDAASSITTVRVRSFDPDISLKINEELLAMGEELVNRINDRGREDLVRYAAAEVEEAETKAKAAALALANYRNRRAVFDPERQSALQLQQITKLQDEVIAAKLQLAQLRALSPANPQIPTLERRVKGLEGEMASEMSKVAGGGNSFTDKATEFERLQLERGFADRQVASAMTSLENARNEARRKQIYLERIVQPHRPDEALEPRRARAILAAFVVGLVAWAVMSMLLAGVREHKD</sequence>
<dbReference type="Proteomes" id="UP000037660">
    <property type="component" value="Unassembled WGS sequence"/>
</dbReference>
<keyword evidence="2" id="KW-0472">Membrane</keyword>
<reference evidence="4" key="1">
    <citation type="submission" date="2015-07" db="EMBL/GenBank/DDBJ databases">
        <title>Discovery of a poly(ethylene terephthalate assimilation.</title>
        <authorList>
            <person name="Yoshida S."/>
            <person name="Hiraga K."/>
            <person name="Takehana T."/>
            <person name="Taniguchi I."/>
            <person name="Yamaji H."/>
            <person name="Maeda Y."/>
            <person name="Toyohara K."/>
            <person name="Miyamoto K."/>
            <person name="Kimura Y."/>
            <person name="Oda K."/>
        </authorList>
    </citation>
    <scope>NUCLEOTIDE SEQUENCE [LARGE SCALE GENOMIC DNA]</scope>
    <source>
        <strain evidence="4">NBRC 110686 / TISTR 2288 / 201-F6</strain>
    </source>
</reference>
<proteinExistence type="predicted"/>
<keyword evidence="2" id="KW-1133">Transmembrane helix</keyword>
<dbReference type="AlphaFoldDB" id="A0A0K8NXQ1"/>
<reference evidence="3 4" key="2">
    <citation type="journal article" date="2016" name="Science">
        <title>A bacterium that degrades and assimilates poly(ethylene terephthalate).</title>
        <authorList>
            <person name="Yoshida S."/>
            <person name="Hiraga K."/>
            <person name="Takehana T."/>
            <person name="Taniguchi I."/>
            <person name="Yamaji H."/>
            <person name="Maeda Y."/>
            <person name="Toyohara K."/>
            <person name="Miyamoto K."/>
            <person name="Kimura Y."/>
            <person name="Oda K."/>
        </authorList>
    </citation>
    <scope>NUCLEOTIDE SEQUENCE [LARGE SCALE GENOMIC DNA]</scope>
    <source>
        <strain evidence="4">NBRC 110686 / TISTR 2288 / 201-F6</strain>
    </source>
</reference>
<feature type="coiled-coil region" evidence="1">
    <location>
        <begin position="221"/>
        <end position="278"/>
    </location>
</feature>
<dbReference type="PANTHER" id="PTHR32309:SF13">
    <property type="entry name" value="FERRIC ENTEROBACTIN TRANSPORT PROTEIN FEPE"/>
    <property type="match status" value="1"/>
</dbReference>
<feature type="transmembrane region" description="Helical" evidence="2">
    <location>
        <begin position="42"/>
        <end position="65"/>
    </location>
</feature>
<evidence type="ECO:0000256" key="1">
    <source>
        <dbReference type="SAM" id="Coils"/>
    </source>
</evidence>
<dbReference type="GO" id="GO:0005886">
    <property type="term" value="C:plasma membrane"/>
    <property type="evidence" value="ECO:0007669"/>
    <property type="project" value="TreeGrafter"/>
</dbReference>
<evidence type="ECO:0000313" key="3">
    <source>
        <dbReference type="EMBL" id="GAP35172.1"/>
    </source>
</evidence>
<dbReference type="STRING" id="1547922.ISF6_0743"/>
<dbReference type="PANTHER" id="PTHR32309">
    <property type="entry name" value="TYROSINE-PROTEIN KINASE"/>
    <property type="match status" value="1"/>
</dbReference>
<dbReference type="OrthoDB" id="5497849at2"/>
<comment type="caution">
    <text evidence="3">The sequence shown here is derived from an EMBL/GenBank/DDBJ whole genome shotgun (WGS) entry which is preliminary data.</text>
</comment>
<accession>A0A0K8NXQ1</accession>
<organism evidence="3 4">
    <name type="scientific">Piscinibacter sakaiensis</name>
    <name type="common">Ideonella sakaiensis</name>
    <dbReference type="NCBI Taxonomy" id="1547922"/>
    <lineage>
        <taxon>Bacteria</taxon>
        <taxon>Pseudomonadati</taxon>
        <taxon>Pseudomonadota</taxon>
        <taxon>Betaproteobacteria</taxon>
        <taxon>Burkholderiales</taxon>
        <taxon>Sphaerotilaceae</taxon>
        <taxon>Piscinibacter</taxon>
    </lineage>
</organism>
<evidence type="ECO:0000256" key="2">
    <source>
        <dbReference type="SAM" id="Phobius"/>
    </source>
</evidence>
<keyword evidence="4" id="KW-1185">Reference proteome</keyword>
<name>A0A0K8NXQ1_PISS1</name>